<accession>A0A7X1ZHJ6</accession>
<comment type="caution">
    <text evidence="2">The sequence shown here is derived from an EMBL/GenBank/DDBJ whole genome shotgun (WGS) entry which is preliminary data.</text>
</comment>
<evidence type="ECO:0000313" key="2">
    <source>
        <dbReference type="EMBL" id="MQX38502.1"/>
    </source>
</evidence>
<dbReference type="RefSeq" id="WP_153347036.1">
    <property type="nucleotide sequence ID" value="NZ_WIVE01000112.1"/>
</dbReference>
<dbReference type="Proteomes" id="UP000434582">
    <property type="component" value="Unassembled WGS sequence"/>
</dbReference>
<protein>
    <submittedName>
        <fullName evidence="2">Uncharacterized protein</fullName>
    </submittedName>
</protein>
<dbReference type="EMBL" id="WIVE01000112">
    <property type="protein sequence ID" value="MQX38502.1"/>
    <property type="molecule type" value="Genomic_DNA"/>
</dbReference>
<name>A0A7X1ZHJ6_9PROT</name>
<reference evidence="2 3" key="1">
    <citation type="submission" date="2019-10" db="EMBL/GenBank/DDBJ databases">
        <title>Draft whole-genome sequence of the purple nonsulfur photosynthetic bacterium Roseospira navarrensis DSM 15114.</title>
        <authorList>
            <person name="Kyndt J.A."/>
            <person name="Meyer T.E."/>
        </authorList>
    </citation>
    <scope>NUCLEOTIDE SEQUENCE [LARGE SCALE GENOMIC DNA]</scope>
    <source>
        <strain evidence="2 3">DSM 15114</strain>
    </source>
</reference>
<keyword evidence="3" id="KW-1185">Reference proteome</keyword>
<proteinExistence type="predicted"/>
<feature type="region of interest" description="Disordered" evidence="1">
    <location>
        <begin position="130"/>
        <end position="150"/>
    </location>
</feature>
<organism evidence="2 3">
    <name type="scientific">Roseospira navarrensis</name>
    <dbReference type="NCBI Taxonomy" id="140058"/>
    <lineage>
        <taxon>Bacteria</taxon>
        <taxon>Pseudomonadati</taxon>
        <taxon>Pseudomonadota</taxon>
        <taxon>Alphaproteobacteria</taxon>
        <taxon>Rhodospirillales</taxon>
        <taxon>Rhodospirillaceae</taxon>
        <taxon>Roseospira</taxon>
    </lineage>
</organism>
<dbReference type="AlphaFoldDB" id="A0A7X1ZHJ6"/>
<evidence type="ECO:0000256" key="1">
    <source>
        <dbReference type="SAM" id="MobiDB-lite"/>
    </source>
</evidence>
<sequence length="239" mass="26052">MHDDQKVLYGLYMAVTGLAPFDGNASTFVKTALSTDAIDYIDDHEDNGFYVTIGRFTEVSRYWEHVLGQLKIAKGTATTSETHTVATGTSMSSTHTQEVASQWSVETGHSVTASAGLDIPFISSSIAGEMSRAEKNSGSNTRTTSREVGMTRSQQITHTFVFEGPVGNEPDPIDLAWWQLVQVARLGDVFWFSAGPLDSDAMCPPPAGTLEIDFPRAPMSQGGWCELVQKFDIFELTRG</sequence>
<gene>
    <name evidence="2" type="ORF">GHC57_18470</name>
</gene>
<evidence type="ECO:0000313" key="3">
    <source>
        <dbReference type="Proteomes" id="UP000434582"/>
    </source>
</evidence>
<dbReference type="OrthoDB" id="9825922at2"/>